<dbReference type="PROSITE" id="PS50011">
    <property type="entry name" value="PROTEIN_KINASE_DOM"/>
    <property type="match status" value="1"/>
</dbReference>
<proteinExistence type="inferred from homology"/>
<dbReference type="Pfam" id="PF03109">
    <property type="entry name" value="ABC1"/>
    <property type="match status" value="1"/>
</dbReference>
<accession>A0A7Y9GJC4</accession>
<dbReference type="CDD" id="cd05121">
    <property type="entry name" value="ABC1_ADCK3-like"/>
    <property type="match status" value="1"/>
</dbReference>
<protein>
    <submittedName>
        <fullName evidence="3">Ubiquinone biosynthesis protein</fullName>
    </submittedName>
</protein>
<sequence length="510" mass="56388">MPAGRASRTIKIASRSAANEATRSLRARLARSQAPVDGLRQQERAKALRSMLEDLGPIYIKLGQLLATRPDIMPQYLMDELANLNDQARIDPFSVFEPVIEAELGGHWRSCFQEINTERPLGAASVAQVYRAVWNDGRPCVLKVQRPGTSAAMLGDMAVLRKIAGLIHRAAPHLCEVIDVKSMMEVVFTAMEAEADFTREARNMKDARKAARNFKRIKVPKVIEATPRVLVQSFVDGTPINRVKDDDLTDKQRKEIAYQLMGFMFRGYFVDRAFHADPHPGNILVDQNGKAHVIDWGMYGKIDRNASLILLKGLVGMARGDGAALARDWIKLGSLTPWSNSTRFANDVSNTIPYWANATLEELNLGVALMSIARYSTQRGIQVSPLISLIGKSMGNIEGSVRFLYPKLKFDKALSRVMNDIAREILADSLGVDHGMHMLLDFVYSFNNSSSQMQSVLGDVTTGQLGLNVRTNLGDPLGPRRRQRLKHHVSLGSTAAAATAETLIRRTLGG</sequence>
<dbReference type="PANTHER" id="PTHR10566:SF113">
    <property type="entry name" value="PROTEIN ACTIVITY OF BC1 COMPLEX KINASE 7, CHLOROPLASTIC"/>
    <property type="match status" value="1"/>
</dbReference>
<keyword evidence="4" id="KW-1185">Reference proteome</keyword>
<dbReference type="Gene3D" id="1.10.510.10">
    <property type="entry name" value="Transferase(Phosphotransferase) domain 1"/>
    <property type="match status" value="1"/>
</dbReference>
<dbReference type="SUPFAM" id="SSF56112">
    <property type="entry name" value="Protein kinase-like (PK-like)"/>
    <property type="match status" value="1"/>
</dbReference>
<dbReference type="InterPro" id="IPR004147">
    <property type="entry name" value="ABC1_dom"/>
</dbReference>
<evidence type="ECO:0000259" key="2">
    <source>
        <dbReference type="PROSITE" id="PS50011"/>
    </source>
</evidence>
<comment type="similarity">
    <text evidence="1">Belongs to the protein kinase superfamily. ADCK protein kinase family.</text>
</comment>
<dbReference type="AlphaFoldDB" id="A0A7Y9GJC4"/>
<feature type="domain" description="Protein kinase" evidence="2">
    <location>
        <begin position="115"/>
        <end position="447"/>
    </location>
</feature>
<dbReference type="InterPro" id="IPR000719">
    <property type="entry name" value="Prot_kinase_dom"/>
</dbReference>
<evidence type="ECO:0000313" key="3">
    <source>
        <dbReference type="EMBL" id="NYE17593.1"/>
    </source>
</evidence>
<keyword evidence="3" id="KW-0830">Ubiquinone</keyword>
<comment type="caution">
    <text evidence="3">The sequence shown here is derived from an EMBL/GenBank/DDBJ whole genome shotgun (WGS) entry which is preliminary data.</text>
</comment>
<gene>
    <name evidence="3" type="ORF">BJ999_007889</name>
</gene>
<evidence type="ECO:0000256" key="1">
    <source>
        <dbReference type="ARBA" id="ARBA00009670"/>
    </source>
</evidence>
<organism evidence="3 4">
    <name type="scientific">Actinomadura citrea</name>
    <dbReference type="NCBI Taxonomy" id="46158"/>
    <lineage>
        <taxon>Bacteria</taxon>
        <taxon>Bacillati</taxon>
        <taxon>Actinomycetota</taxon>
        <taxon>Actinomycetes</taxon>
        <taxon>Streptosporangiales</taxon>
        <taxon>Thermomonosporaceae</taxon>
        <taxon>Actinomadura</taxon>
    </lineage>
</organism>
<dbReference type="GO" id="GO:0004672">
    <property type="term" value="F:protein kinase activity"/>
    <property type="evidence" value="ECO:0007669"/>
    <property type="project" value="InterPro"/>
</dbReference>
<dbReference type="InterPro" id="IPR050154">
    <property type="entry name" value="UbiB_kinase"/>
</dbReference>
<dbReference type="EMBL" id="JACCBT010000001">
    <property type="protein sequence ID" value="NYE17593.1"/>
    <property type="molecule type" value="Genomic_DNA"/>
</dbReference>
<dbReference type="InterPro" id="IPR011009">
    <property type="entry name" value="Kinase-like_dom_sf"/>
</dbReference>
<dbReference type="RefSeq" id="WP_179837909.1">
    <property type="nucleotide sequence ID" value="NZ_BMRD01000023.1"/>
</dbReference>
<dbReference type="GO" id="GO:0005524">
    <property type="term" value="F:ATP binding"/>
    <property type="evidence" value="ECO:0007669"/>
    <property type="project" value="InterPro"/>
</dbReference>
<evidence type="ECO:0000313" key="4">
    <source>
        <dbReference type="Proteomes" id="UP000591272"/>
    </source>
</evidence>
<reference evidence="3 4" key="1">
    <citation type="submission" date="2020-07" db="EMBL/GenBank/DDBJ databases">
        <title>Sequencing the genomes of 1000 actinobacteria strains.</title>
        <authorList>
            <person name="Klenk H.-P."/>
        </authorList>
    </citation>
    <scope>NUCLEOTIDE SEQUENCE [LARGE SCALE GENOMIC DNA]</scope>
    <source>
        <strain evidence="3 4">DSM 43461</strain>
    </source>
</reference>
<name>A0A7Y9GJC4_9ACTN</name>
<dbReference type="Proteomes" id="UP000591272">
    <property type="component" value="Unassembled WGS sequence"/>
</dbReference>
<dbReference type="PANTHER" id="PTHR10566">
    <property type="entry name" value="CHAPERONE-ACTIVITY OF BC1 COMPLEX CABC1 -RELATED"/>
    <property type="match status" value="1"/>
</dbReference>